<evidence type="ECO:0000259" key="2">
    <source>
        <dbReference type="Pfam" id="PF08914"/>
    </source>
</evidence>
<evidence type="ECO:0000313" key="4">
    <source>
        <dbReference type="Proteomes" id="UP000054279"/>
    </source>
</evidence>
<feature type="compositionally biased region" description="Acidic residues" evidence="1">
    <location>
        <begin position="468"/>
        <end position="478"/>
    </location>
</feature>
<accession>A0A0C9W1Z4</accession>
<keyword evidence="4" id="KW-1185">Reference proteome</keyword>
<evidence type="ECO:0000256" key="1">
    <source>
        <dbReference type="SAM" id="MobiDB-lite"/>
    </source>
</evidence>
<dbReference type="Proteomes" id="UP000054279">
    <property type="component" value="Unassembled WGS sequence"/>
</dbReference>
<dbReference type="SUPFAM" id="SSF46689">
    <property type="entry name" value="Homeodomain-like"/>
    <property type="match status" value="1"/>
</dbReference>
<proteinExistence type="predicted"/>
<feature type="compositionally biased region" description="Polar residues" evidence="1">
    <location>
        <begin position="416"/>
        <end position="444"/>
    </location>
</feature>
<dbReference type="Pfam" id="PF08914">
    <property type="entry name" value="Myb_Rap1"/>
    <property type="match status" value="1"/>
</dbReference>
<dbReference type="Gene3D" id="1.10.10.60">
    <property type="entry name" value="Homeodomain-like"/>
    <property type="match status" value="1"/>
</dbReference>
<reference evidence="3 4" key="1">
    <citation type="submission" date="2014-06" db="EMBL/GenBank/DDBJ databases">
        <title>Evolutionary Origins and Diversification of the Mycorrhizal Mutualists.</title>
        <authorList>
            <consortium name="DOE Joint Genome Institute"/>
            <consortium name="Mycorrhizal Genomics Consortium"/>
            <person name="Kohler A."/>
            <person name="Kuo A."/>
            <person name="Nagy L.G."/>
            <person name="Floudas D."/>
            <person name="Copeland A."/>
            <person name="Barry K.W."/>
            <person name="Cichocki N."/>
            <person name="Veneault-Fourrey C."/>
            <person name="LaButti K."/>
            <person name="Lindquist E.A."/>
            <person name="Lipzen A."/>
            <person name="Lundell T."/>
            <person name="Morin E."/>
            <person name="Murat C."/>
            <person name="Riley R."/>
            <person name="Ohm R."/>
            <person name="Sun H."/>
            <person name="Tunlid A."/>
            <person name="Henrissat B."/>
            <person name="Grigoriev I.V."/>
            <person name="Hibbett D.S."/>
            <person name="Martin F."/>
        </authorList>
    </citation>
    <scope>NUCLEOTIDE SEQUENCE [LARGE SCALE GENOMIC DNA]</scope>
    <source>
        <strain evidence="3 4">SS14</strain>
    </source>
</reference>
<dbReference type="HOGENOM" id="CLU_439514_0_0_1"/>
<sequence>MADRPILTWEDGSPVKFFIQKDLGPEVIEGLTRQITQHGGTTMAKVPRQGFVLVDPESAEGIRLIQCWDTEDHPKRSFVPCIFVQASIDAGKLIPQVFRRQGTRIKIHIHESVKDTGTIRTIQRAVWLSGGDPTATHAEADVIILDELSPAFPELVQQYEHSRKKFVEDITWVNQCVDSGEFRTTPHVKRNLGGRIPGAKRTEFNETDDNHLISYIARRLPDPTMRGRTGNKLYQDLCNRPDLYPWSARHPWQSWRERFKNNSNRFTRRIADYVRENPIAPEDNKGLHGFVRASTSKGGVAHPPPPPSQSQSQPASQPAGPAITQAEDRQEEDHDDGWGSQWEVKLGNEPTPSWAAKGKGKRKESERSSQSGSPSKRRRVDGNESSSSQESKNAVEDNLDPQIATPALSQVAGPSGSPSKQAISAIPATSQGTSESPSKQSQPNDAPRSNGKGKGKEVVANLFGSDTQSDEGEDDEDIGSQTQALLNANREFISQPSFAGPTQSPPQPPPQSQSQQSQSQPQSQSRSHSQSLPQSQPVSQSQSQSQRQSQSQSHPPPPSPLKDRNIDVALAQIACQYGFLLSEVAQEYEDVGDIEATRAFFKHAREYMEEMKRARITRTAAG</sequence>
<feature type="compositionally biased region" description="Polar residues" evidence="1">
    <location>
        <begin position="383"/>
        <end position="392"/>
    </location>
</feature>
<dbReference type="InterPro" id="IPR015010">
    <property type="entry name" value="TERF2IP_Myb"/>
</dbReference>
<feature type="domain" description="TERF2-interacting telomeric protein 1 Myb" evidence="2">
    <location>
        <begin position="204"/>
        <end position="261"/>
    </location>
</feature>
<dbReference type="CDD" id="cd11655">
    <property type="entry name" value="rap1_myb-like"/>
    <property type="match status" value="1"/>
</dbReference>
<gene>
    <name evidence="3" type="ORF">M422DRAFT_29722</name>
</gene>
<feature type="compositionally biased region" description="Polar residues" evidence="1">
    <location>
        <begin position="479"/>
        <end position="502"/>
    </location>
</feature>
<feature type="region of interest" description="Disordered" evidence="1">
    <location>
        <begin position="279"/>
        <end position="566"/>
    </location>
</feature>
<protein>
    <recommendedName>
        <fullName evidence="2">TERF2-interacting telomeric protein 1 Myb domain-containing protein</fullName>
    </recommendedName>
</protein>
<organism evidence="3 4">
    <name type="scientific">Sphaerobolus stellatus (strain SS14)</name>
    <dbReference type="NCBI Taxonomy" id="990650"/>
    <lineage>
        <taxon>Eukaryota</taxon>
        <taxon>Fungi</taxon>
        <taxon>Dikarya</taxon>
        <taxon>Basidiomycota</taxon>
        <taxon>Agaricomycotina</taxon>
        <taxon>Agaricomycetes</taxon>
        <taxon>Phallomycetidae</taxon>
        <taxon>Geastrales</taxon>
        <taxon>Sphaerobolaceae</taxon>
        <taxon>Sphaerobolus</taxon>
    </lineage>
</organism>
<name>A0A0C9W1Z4_SPHS4</name>
<dbReference type="InterPro" id="IPR009057">
    <property type="entry name" value="Homeodomain-like_sf"/>
</dbReference>
<dbReference type="AlphaFoldDB" id="A0A0C9W1Z4"/>
<feature type="compositionally biased region" description="Low complexity" evidence="1">
    <location>
        <begin position="512"/>
        <end position="553"/>
    </location>
</feature>
<evidence type="ECO:0000313" key="3">
    <source>
        <dbReference type="EMBL" id="KIJ45600.1"/>
    </source>
</evidence>
<feature type="compositionally biased region" description="Low complexity" evidence="1">
    <location>
        <begin position="309"/>
        <end position="322"/>
    </location>
</feature>
<dbReference type="OrthoDB" id="435460at2759"/>
<dbReference type="EMBL" id="KN837111">
    <property type="protein sequence ID" value="KIJ45600.1"/>
    <property type="molecule type" value="Genomic_DNA"/>
</dbReference>